<dbReference type="HOGENOM" id="CLU_3204588_0_0_11"/>
<reference evidence="1 2" key="1">
    <citation type="journal article" date="2014" name="Genome Announc.">
        <title>Complete Genome of Rhodococcus pyridinivorans SB3094, a Methyl-Ethyl-Ketone-Degrading Bacterium Used for Bioaugmentation.</title>
        <authorList>
            <person name="Dueholm M.S."/>
            <person name="Albertsen M."/>
            <person name="D'Imperio S."/>
            <person name="Tale V.P."/>
            <person name="Lewis D."/>
            <person name="Nielsen P.H."/>
            <person name="Nielsen J.L."/>
        </authorList>
    </citation>
    <scope>NUCLEOTIDE SEQUENCE [LARGE SCALE GENOMIC DNA]</scope>
    <source>
        <strain evidence="2">SB3094</strain>
        <plasmid evidence="2">1</plasmid>
    </source>
</reference>
<organism evidence="1 2">
    <name type="scientific">Rhodococcus pyridinivorans SB3094</name>
    <dbReference type="NCBI Taxonomy" id="1435356"/>
    <lineage>
        <taxon>Bacteria</taxon>
        <taxon>Bacillati</taxon>
        <taxon>Actinomycetota</taxon>
        <taxon>Actinomycetes</taxon>
        <taxon>Mycobacteriales</taxon>
        <taxon>Nocardiaceae</taxon>
        <taxon>Rhodococcus</taxon>
    </lineage>
</organism>
<protein>
    <submittedName>
        <fullName evidence="1">Uncharacterized protein</fullName>
    </submittedName>
</protein>
<dbReference type="RefSeq" id="WP_024100310.1">
    <property type="nucleotide sequence ID" value="NC_023144.1"/>
</dbReference>
<dbReference type="EMBL" id="CP006997">
    <property type="protein sequence ID" value="AHD24282.1"/>
    <property type="molecule type" value="Genomic_DNA"/>
</dbReference>
<dbReference type="Proteomes" id="UP000018781">
    <property type="component" value="Plasmid unnamed"/>
</dbReference>
<keyword evidence="1" id="KW-0614">Plasmid</keyword>
<evidence type="ECO:0000313" key="2">
    <source>
        <dbReference type="Proteomes" id="UP000018781"/>
    </source>
</evidence>
<dbReference type="AlphaFoldDB" id="V9XSB1"/>
<dbReference type="GeneID" id="43508270"/>
<evidence type="ECO:0000313" key="1">
    <source>
        <dbReference type="EMBL" id="AHD24282.1"/>
    </source>
</evidence>
<geneLocation type="plasmid" evidence="2">
    <name>1</name>
</geneLocation>
<dbReference type="PATRIC" id="fig|1435356.3.peg.5142"/>
<proteinExistence type="predicted"/>
<gene>
    <name evidence="1" type="ORF">Y013_25510</name>
</gene>
<name>V9XSB1_9NOCA</name>
<sequence length="45" mass="4778">MPNTADCLGDDTVRGLPCRGRVTGAPALRQVDYDELAHHIGAVSE</sequence>
<accession>V9XSB1</accession>
<dbReference type="KEGG" id="rpy:Y013_25510"/>